<comment type="caution">
    <text evidence="4">The sequence shown here is derived from an EMBL/GenBank/DDBJ whole genome shotgun (WGS) entry which is preliminary data.</text>
</comment>
<dbReference type="GO" id="GO:0003677">
    <property type="term" value="F:DNA binding"/>
    <property type="evidence" value="ECO:0007669"/>
    <property type="project" value="InterPro"/>
</dbReference>
<dbReference type="EMBL" id="AEJB01000642">
    <property type="protein sequence ID" value="ELP61981.1"/>
    <property type="molecule type" value="Genomic_DNA"/>
</dbReference>
<dbReference type="Gene3D" id="3.40.50.300">
    <property type="entry name" value="P-loop containing nucleotide triphosphate hydrolases"/>
    <property type="match status" value="1"/>
</dbReference>
<dbReference type="PRINTS" id="PR00038">
    <property type="entry name" value="HTHLUXR"/>
</dbReference>
<dbReference type="InterPro" id="IPR041664">
    <property type="entry name" value="AAA_16"/>
</dbReference>
<keyword evidence="1" id="KW-0547">Nucleotide-binding</keyword>
<keyword evidence="5" id="KW-1185">Reference proteome</keyword>
<evidence type="ECO:0000259" key="3">
    <source>
        <dbReference type="PROSITE" id="PS50043"/>
    </source>
</evidence>
<dbReference type="STRING" id="85558.T45_05943"/>
<sequence length="935" mass="100940">MAPATTALRFNQMNLYGRRQEQAALDRVLDGARQGDGSALMLWGDPGIGKTALLAYAAESATADFTVLRCRGTRLESGLTFAALHELLWPVADRISTLPEPQVRALNAALGNSGDVADRFLISVAVLTLLSDLAEERPVLLIADDVQWLDEPSAQCLAFVARRLRSEPVGMLLTGHDDPAEGPWEQLAASEVRGLHDDDARLLAQAAAPYADEVVIRRAVRAAAGNPLALQELPTSVAAGDTSAHPLAGERIAVGPRLRRAFRARVERLSAPARTALLLIAADDRSDGNTMCQAGLVLGLDTVAWDEAMRSGLLTTRSDGRLCLRHQLMGAVVYEEAPTTDRQAVHRALASVLTGENADELRPWHLAAALETSDGPDEEVARLLEESAHRSWARGGCSTAARALRRAAALSSATDDAARRLAHGAKAAWEAGQADVARDMLEQAEGLSSEATVTELSEGLRGLIEFAHGHMESASRQLTRDMERVADPGQAFKLGSMALRAAWAAGHGELRREALQRLERRFSQGDFPNADLLPLLRTWWTDDQRGGVADQDRAVAPGREALARLSGGSWLLMPPAPVAVAWGIEPELGETLHRGIDELRHTDQVTALAQALAQTLTLDVARGSWTLAKANGLEGLRVAQEIGDEQLASQYRISLGLLAAPRGEEQTVADLAARTIEMSAPRGVRLLSAAAQWTLGMSALFAGRAEEALDLLIRLTEDGHHTAHPTIAVLAAPDTAEAAIQAGQPATAEEQARLLRRWAERSHAAWAVSATHLVQALLTSGADAEKQFRLALDVPGAPSRAFPYARTRLLYGEWLRRNRRRTDARTQLAEAAETFRRLDAAPLLARTRAEQELAGQQPRRDSVPARDAGSILTQQELRVVRLAAEGLTNREIGTQLLISPRTVGYHLANVFPKLGIVSRADLARVDFEDGMRLRG</sequence>
<evidence type="ECO:0000256" key="1">
    <source>
        <dbReference type="ARBA" id="ARBA00022741"/>
    </source>
</evidence>
<dbReference type="PROSITE" id="PS50043">
    <property type="entry name" value="HTH_LUXR_2"/>
    <property type="match status" value="1"/>
</dbReference>
<dbReference type="InterPro" id="IPR027417">
    <property type="entry name" value="P-loop_NTPase"/>
</dbReference>
<dbReference type="AlphaFoldDB" id="L7ETD9"/>
<dbReference type="GO" id="GO:0004016">
    <property type="term" value="F:adenylate cyclase activity"/>
    <property type="evidence" value="ECO:0007669"/>
    <property type="project" value="TreeGrafter"/>
</dbReference>
<dbReference type="GO" id="GO:0005524">
    <property type="term" value="F:ATP binding"/>
    <property type="evidence" value="ECO:0007669"/>
    <property type="project" value="UniProtKB-KW"/>
</dbReference>
<organism evidence="4 5">
    <name type="scientific">Streptomyces turgidiscabies (strain Car8)</name>
    <dbReference type="NCBI Taxonomy" id="698760"/>
    <lineage>
        <taxon>Bacteria</taxon>
        <taxon>Bacillati</taxon>
        <taxon>Actinomycetota</taxon>
        <taxon>Actinomycetes</taxon>
        <taxon>Kitasatosporales</taxon>
        <taxon>Streptomycetaceae</taxon>
        <taxon>Streptomyces</taxon>
    </lineage>
</organism>
<dbReference type="Gene3D" id="1.10.10.10">
    <property type="entry name" value="Winged helix-like DNA-binding domain superfamily/Winged helix DNA-binding domain"/>
    <property type="match status" value="1"/>
</dbReference>
<dbReference type="Pfam" id="PF00196">
    <property type="entry name" value="GerE"/>
    <property type="match status" value="1"/>
</dbReference>
<dbReference type="GO" id="GO:0006355">
    <property type="term" value="P:regulation of DNA-templated transcription"/>
    <property type="evidence" value="ECO:0007669"/>
    <property type="project" value="InterPro"/>
</dbReference>
<accession>L7ETD9</accession>
<dbReference type="PATRIC" id="fig|698760.3.peg.9065"/>
<dbReference type="InterPro" id="IPR036388">
    <property type="entry name" value="WH-like_DNA-bd_sf"/>
</dbReference>
<name>L7ETD9_STRT8</name>
<dbReference type="GO" id="GO:0005737">
    <property type="term" value="C:cytoplasm"/>
    <property type="evidence" value="ECO:0007669"/>
    <property type="project" value="TreeGrafter"/>
</dbReference>
<dbReference type="SUPFAM" id="SSF52540">
    <property type="entry name" value="P-loop containing nucleoside triphosphate hydrolases"/>
    <property type="match status" value="1"/>
</dbReference>
<evidence type="ECO:0000313" key="4">
    <source>
        <dbReference type="EMBL" id="ELP61981.1"/>
    </source>
</evidence>
<keyword evidence="2" id="KW-0067">ATP-binding</keyword>
<dbReference type="Proteomes" id="UP000010931">
    <property type="component" value="Unassembled WGS sequence"/>
</dbReference>
<gene>
    <name evidence="4" type="ORF">STRTUCAR8_07671</name>
</gene>
<dbReference type="PANTHER" id="PTHR16305">
    <property type="entry name" value="TESTICULAR SOLUBLE ADENYLYL CYCLASE"/>
    <property type="match status" value="1"/>
</dbReference>
<dbReference type="PANTHER" id="PTHR16305:SF35">
    <property type="entry name" value="TRANSCRIPTIONAL ACTIVATOR DOMAIN"/>
    <property type="match status" value="1"/>
</dbReference>
<dbReference type="PROSITE" id="PS00622">
    <property type="entry name" value="HTH_LUXR_1"/>
    <property type="match status" value="1"/>
</dbReference>
<evidence type="ECO:0000256" key="2">
    <source>
        <dbReference type="ARBA" id="ARBA00022840"/>
    </source>
</evidence>
<evidence type="ECO:0000313" key="5">
    <source>
        <dbReference type="Proteomes" id="UP000010931"/>
    </source>
</evidence>
<dbReference type="CDD" id="cd06170">
    <property type="entry name" value="LuxR_C_like"/>
    <property type="match status" value="1"/>
</dbReference>
<feature type="domain" description="HTH luxR-type" evidence="3">
    <location>
        <begin position="865"/>
        <end position="930"/>
    </location>
</feature>
<dbReference type="SMART" id="SM00421">
    <property type="entry name" value="HTH_LUXR"/>
    <property type="match status" value="1"/>
</dbReference>
<dbReference type="InterPro" id="IPR000792">
    <property type="entry name" value="Tscrpt_reg_LuxR_C"/>
</dbReference>
<protein>
    <submittedName>
        <fullName evidence="4">Transcriptional regulator, LuxR family</fullName>
    </submittedName>
</protein>
<proteinExistence type="predicted"/>
<dbReference type="SUPFAM" id="SSF46894">
    <property type="entry name" value="C-terminal effector domain of the bipartite response regulators"/>
    <property type="match status" value="1"/>
</dbReference>
<dbReference type="Pfam" id="PF13191">
    <property type="entry name" value="AAA_16"/>
    <property type="match status" value="1"/>
</dbReference>
<dbReference type="InterPro" id="IPR016032">
    <property type="entry name" value="Sig_transdc_resp-reg_C-effctor"/>
</dbReference>
<reference evidence="4 5" key="1">
    <citation type="journal article" date="2011" name="Plasmid">
        <title>Streptomyces turgidiscabies Car8 contains a modular pathogenicity island that shares virulence genes with other actinobacterial plant pathogens.</title>
        <authorList>
            <person name="Huguet-Tapia J.C."/>
            <person name="Badger J.H."/>
            <person name="Loria R."/>
            <person name="Pettis G.S."/>
        </authorList>
    </citation>
    <scope>NUCLEOTIDE SEQUENCE [LARGE SCALE GENOMIC DNA]</scope>
    <source>
        <strain evidence="4 5">Car8</strain>
    </source>
</reference>